<accession>A0A0D5C0N0</accession>
<reference evidence="2" key="1">
    <citation type="submission" date="2015-03" db="EMBL/GenBank/DDBJ databases">
        <title>Characterization of two novel Thaumarchaeota isolated from the Northern Adriatic Sea.</title>
        <authorList>
            <person name="Bayer B."/>
            <person name="Vojvoda J."/>
            <person name="Offre P."/>
            <person name="Srivastava A."/>
            <person name="Elisabeth N."/>
            <person name="Garcia J.A.L."/>
            <person name="Schleper C."/>
            <person name="Herndl G.J."/>
        </authorList>
    </citation>
    <scope>NUCLEOTIDE SEQUENCE [LARGE SCALE GENOMIC DNA]</scope>
    <source>
        <strain evidence="2">NF5</strain>
    </source>
</reference>
<protein>
    <submittedName>
        <fullName evidence="1">Uncharacterized protein</fullName>
    </submittedName>
</protein>
<name>A0A0D5C0N0_9ARCH</name>
<evidence type="ECO:0000313" key="1">
    <source>
        <dbReference type="EMBL" id="AJW70334.1"/>
    </source>
</evidence>
<dbReference type="EMBL" id="CP011070">
    <property type="protein sequence ID" value="AJW70334.1"/>
    <property type="molecule type" value="Genomic_DNA"/>
</dbReference>
<sequence>MKMKYKIFSLAAIVAVVAVSGIFFANFENEKVSEQISTTEYIPSDMGQYFPDYEVTHSHASYGSIDMKDLKKDVKYSIQGTVVAISDILYWDGVNKDDEAFDNIDLQTIKVEVDVKVDKASKSDKTIKKGDIITITIQGFKSGDQISFTSDDQYQIGDEIIVHLGEDTSGIVGEDVKFSIAGGHTKYKIQNDKAYNDDNVKGKPIKEILDQSQ</sequence>
<reference evidence="1 2" key="2">
    <citation type="journal article" date="2016" name="ISME J.">
        <title>Physiological and genomic characterization of two novel marine thaumarchaeal strains indicates niche differentiation.</title>
        <authorList>
            <person name="Bayer B."/>
            <person name="Vojvoda J."/>
            <person name="Offre P."/>
            <person name="Alves R.J."/>
            <person name="Elisabeth N.H."/>
            <person name="Garcia J.A."/>
            <person name="Volland J.M."/>
            <person name="Srivastava A."/>
            <person name="Schleper C."/>
            <person name="Herndl G.J."/>
        </authorList>
    </citation>
    <scope>NUCLEOTIDE SEQUENCE [LARGE SCALE GENOMIC DNA]</scope>
    <source>
        <strain evidence="1 2">NF5</strain>
    </source>
</reference>
<dbReference type="STRING" id="1580092.NADRNF5_0638"/>
<dbReference type="AlphaFoldDB" id="A0A0D5C0N0"/>
<organism evidence="1 2">
    <name type="scientific">Nitrosopumilus adriaticus</name>
    <dbReference type="NCBI Taxonomy" id="1580092"/>
    <lineage>
        <taxon>Archaea</taxon>
        <taxon>Nitrososphaerota</taxon>
        <taxon>Nitrososphaeria</taxon>
        <taxon>Nitrosopumilales</taxon>
        <taxon>Nitrosopumilaceae</taxon>
        <taxon>Nitrosopumilus</taxon>
    </lineage>
</organism>
<dbReference type="HOGENOM" id="CLU_1291991_0_0_2"/>
<proteinExistence type="predicted"/>
<keyword evidence="2" id="KW-1185">Reference proteome</keyword>
<gene>
    <name evidence="1" type="ORF">NADRNF5_0638</name>
</gene>
<dbReference type="Proteomes" id="UP000032408">
    <property type="component" value="Chromosome"/>
</dbReference>
<dbReference type="KEGG" id="nin:NADRNF5_0638"/>
<evidence type="ECO:0000313" key="2">
    <source>
        <dbReference type="Proteomes" id="UP000032408"/>
    </source>
</evidence>